<dbReference type="PANTHER" id="PTHR48475:SF1">
    <property type="entry name" value="RNASE H TYPE-1 DOMAIN-CONTAINING PROTEIN"/>
    <property type="match status" value="1"/>
</dbReference>
<dbReference type="SUPFAM" id="SSF53098">
    <property type="entry name" value="Ribonuclease H-like"/>
    <property type="match status" value="1"/>
</dbReference>
<protein>
    <submittedName>
        <fullName evidence="3">Uncharacterized protein LOC113849467</fullName>
    </submittedName>
</protein>
<accession>A0A8B8JUK5</accession>
<gene>
    <name evidence="3" type="primary">LOC113849467</name>
</gene>
<dbReference type="RefSeq" id="XP_027335192.1">
    <property type="nucleotide sequence ID" value="XM_027479391.1"/>
</dbReference>
<evidence type="ECO:0000313" key="2">
    <source>
        <dbReference type="Proteomes" id="UP000694853"/>
    </source>
</evidence>
<dbReference type="KEGG" id="aprc:113849467"/>
<dbReference type="GO" id="GO:0003676">
    <property type="term" value="F:nucleic acid binding"/>
    <property type="evidence" value="ECO:0007669"/>
    <property type="project" value="InterPro"/>
</dbReference>
<evidence type="ECO:0000313" key="3">
    <source>
        <dbReference type="RefSeq" id="XP_027335192.1"/>
    </source>
</evidence>
<dbReference type="InterPro" id="IPR036397">
    <property type="entry name" value="RNaseH_sf"/>
</dbReference>
<dbReference type="GO" id="GO:0004523">
    <property type="term" value="F:RNA-DNA hybrid ribonuclease activity"/>
    <property type="evidence" value="ECO:0007669"/>
    <property type="project" value="InterPro"/>
</dbReference>
<dbReference type="PANTHER" id="PTHR48475">
    <property type="entry name" value="RIBONUCLEASE H"/>
    <property type="match status" value="1"/>
</dbReference>
<dbReference type="Proteomes" id="UP000694853">
    <property type="component" value="Unplaced"/>
</dbReference>
<dbReference type="Pfam" id="PF13456">
    <property type="entry name" value="RVT_3"/>
    <property type="match status" value="1"/>
</dbReference>
<dbReference type="InterPro" id="IPR002156">
    <property type="entry name" value="RNaseH_domain"/>
</dbReference>
<name>A0A8B8JUK5_ABRPR</name>
<dbReference type="GeneID" id="113849467"/>
<keyword evidence="2" id="KW-1185">Reference proteome</keyword>
<sequence>MDLIKYIFGKPALTGRIARWQVFLSEYDIVYVTQKAIKGNALADYLAHQPVDDYQSMQCEFPNEDIMTLFKEEGSGKEKWIMLFDGASNALGHGVSAVLISPEKHHIPITARLSFDCTNNVAEYEACVLRIQVVIESKAKILKVFELIKQFDKITFHHIPRKNYQLADALAILASMYELSNEKDMPLIKIQRRDQPAYCQLVEEELDGQPWYHDIKQYIQNKKYLSESSENNKRTLR</sequence>
<evidence type="ECO:0000259" key="1">
    <source>
        <dbReference type="Pfam" id="PF13456"/>
    </source>
</evidence>
<feature type="domain" description="RNase H type-1" evidence="1">
    <location>
        <begin position="141"/>
        <end position="171"/>
    </location>
</feature>
<dbReference type="Gene3D" id="3.30.420.10">
    <property type="entry name" value="Ribonuclease H-like superfamily/Ribonuclease H"/>
    <property type="match status" value="1"/>
</dbReference>
<dbReference type="InterPro" id="IPR012337">
    <property type="entry name" value="RNaseH-like_sf"/>
</dbReference>
<dbReference type="OrthoDB" id="2139127at2759"/>
<proteinExistence type="predicted"/>
<organism evidence="2 3">
    <name type="scientific">Abrus precatorius</name>
    <name type="common">Indian licorice</name>
    <name type="synonym">Glycine abrus</name>
    <dbReference type="NCBI Taxonomy" id="3816"/>
    <lineage>
        <taxon>Eukaryota</taxon>
        <taxon>Viridiplantae</taxon>
        <taxon>Streptophyta</taxon>
        <taxon>Embryophyta</taxon>
        <taxon>Tracheophyta</taxon>
        <taxon>Spermatophyta</taxon>
        <taxon>Magnoliopsida</taxon>
        <taxon>eudicotyledons</taxon>
        <taxon>Gunneridae</taxon>
        <taxon>Pentapetalae</taxon>
        <taxon>rosids</taxon>
        <taxon>fabids</taxon>
        <taxon>Fabales</taxon>
        <taxon>Fabaceae</taxon>
        <taxon>Papilionoideae</taxon>
        <taxon>50 kb inversion clade</taxon>
        <taxon>NPAAA clade</taxon>
        <taxon>indigoferoid/millettioid clade</taxon>
        <taxon>Abreae</taxon>
        <taxon>Abrus</taxon>
    </lineage>
</organism>
<reference evidence="3" key="2">
    <citation type="submission" date="2025-08" db="UniProtKB">
        <authorList>
            <consortium name="RefSeq"/>
        </authorList>
    </citation>
    <scope>IDENTIFICATION</scope>
    <source>
        <tissue evidence="3">Young leaves</tissue>
    </source>
</reference>
<reference evidence="2" key="1">
    <citation type="journal article" date="2019" name="Toxins">
        <title>Detection of Abrin-Like and Prepropulchellin-Like Toxin Genes and Transcripts Using Whole Genome Sequencing and Full-Length Transcript Sequencing of Abrus precatorius.</title>
        <authorList>
            <person name="Hovde B.T."/>
            <person name="Daligault H.E."/>
            <person name="Hanschen E.R."/>
            <person name="Kunde Y.A."/>
            <person name="Johnson M.B."/>
            <person name="Starkenburg S.R."/>
            <person name="Johnson S.L."/>
        </authorList>
    </citation>
    <scope>NUCLEOTIDE SEQUENCE [LARGE SCALE GENOMIC DNA]</scope>
</reference>
<dbReference type="AlphaFoldDB" id="A0A8B8JUK5"/>